<proteinExistence type="predicted"/>
<evidence type="ECO:0000256" key="1">
    <source>
        <dbReference type="SAM" id="SignalP"/>
    </source>
</evidence>
<dbReference type="EMBL" id="JBHUON010000038">
    <property type="protein sequence ID" value="MFD2866838.1"/>
    <property type="molecule type" value="Genomic_DNA"/>
</dbReference>
<protein>
    <submittedName>
        <fullName evidence="3">PQQ-dependent sugar dehydrogenase</fullName>
    </submittedName>
</protein>
<evidence type="ECO:0000259" key="2">
    <source>
        <dbReference type="Pfam" id="PF07995"/>
    </source>
</evidence>
<dbReference type="InterPro" id="IPR012938">
    <property type="entry name" value="Glc/Sorbosone_DH"/>
</dbReference>
<dbReference type="Gene3D" id="2.120.10.30">
    <property type="entry name" value="TolB, C-terminal domain"/>
    <property type="match status" value="1"/>
</dbReference>
<dbReference type="PANTHER" id="PTHR19328">
    <property type="entry name" value="HEDGEHOG-INTERACTING PROTEIN"/>
    <property type="match status" value="1"/>
</dbReference>
<dbReference type="Pfam" id="PF07995">
    <property type="entry name" value="GSDH"/>
    <property type="match status" value="2"/>
</dbReference>
<keyword evidence="1" id="KW-0732">Signal</keyword>
<dbReference type="PANTHER" id="PTHR19328:SF13">
    <property type="entry name" value="HIPL1 PROTEIN"/>
    <property type="match status" value="1"/>
</dbReference>
<dbReference type="InterPro" id="IPR011042">
    <property type="entry name" value="6-blade_b-propeller_TolB-like"/>
</dbReference>
<feature type="domain" description="Glucose/Sorbosone dehydrogenase" evidence="2">
    <location>
        <begin position="41"/>
        <end position="321"/>
    </location>
</feature>
<name>A0ABW5XV56_9SPHI</name>
<keyword evidence="4" id="KW-1185">Reference proteome</keyword>
<feature type="signal peptide" evidence="1">
    <location>
        <begin position="1"/>
        <end position="20"/>
    </location>
</feature>
<reference evidence="4" key="1">
    <citation type="journal article" date="2019" name="Int. J. Syst. Evol. Microbiol.">
        <title>The Global Catalogue of Microorganisms (GCM) 10K type strain sequencing project: providing services to taxonomists for standard genome sequencing and annotation.</title>
        <authorList>
            <consortium name="The Broad Institute Genomics Platform"/>
            <consortium name="The Broad Institute Genome Sequencing Center for Infectious Disease"/>
            <person name="Wu L."/>
            <person name="Ma J."/>
        </authorList>
    </citation>
    <scope>NUCLEOTIDE SEQUENCE [LARGE SCALE GENOMIC DNA]</scope>
    <source>
        <strain evidence="4">KCTC 52232</strain>
    </source>
</reference>
<feature type="domain" description="Glucose/Sorbosone dehydrogenase" evidence="2">
    <location>
        <begin position="382"/>
        <end position="460"/>
    </location>
</feature>
<dbReference type="RefSeq" id="WP_377130484.1">
    <property type="nucleotide sequence ID" value="NZ_JBHUON010000038.1"/>
</dbReference>
<evidence type="ECO:0000313" key="3">
    <source>
        <dbReference type="EMBL" id="MFD2866838.1"/>
    </source>
</evidence>
<organism evidence="3 4">
    <name type="scientific">Mucilaginibacter antarcticus</name>
    <dbReference type="NCBI Taxonomy" id="1855725"/>
    <lineage>
        <taxon>Bacteria</taxon>
        <taxon>Pseudomonadati</taxon>
        <taxon>Bacteroidota</taxon>
        <taxon>Sphingobacteriia</taxon>
        <taxon>Sphingobacteriales</taxon>
        <taxon>Sphingobacteriaceae</taxon>
        <taxon>Mucilaginibacter</taxon>
    </lineage>
</organism>
<feature type="chain" id="PRO_5046166070" evidence="1">
    <location>
        <begin position="21"/>
        <end position="497"/>
    </location>
</feature>
<dbReference type="Proteomes" id="UP001597601">
    <property type="component" value="Unassembled WGS sequence"/>
</dbReference>
<sequence>MKKILTLLLFSLAIANVGTAQTVTGPLGERFGVRVVTSNLADPWEITLGPDGYLWTTESKGYLLSRIKPASGQKTVLLDLNTERQFPRYDKMGRAAGGKPWSAGGLMGMALHPQLLNGKPYVYLMYVYKYEGANKEGNGCAVNYGGCAFKGRVVRYTYNKQTQKLTDAIILCDSIPQSNDHNGSRLTLAPVAGKTYVFYSTGDMGAGQFGNAGQPNNAQNKNSYEGKILRFNTEPDKDAGAFDRWIPNDNPLNASRQSAVYSTGHRNPQGLAYAVVNGTGYLYESEHGPFSDDEINIISKGKNYGHPLVIGYADGNYNGLAAGITDHESLPGKWHTSYPLIVDEKANAAAMGNAYGNPLITLYPNSNAFLSRLFQNNGRGGWPSEAPSSLDVYTANAIPGWQNSLLVPTLKGNKLIRLKLNQKGDAITGDTIGYFKSKARYRDIALSPDGKKIYLATDSSATSSNPSRQNPGQINQAGAIIEYTYLGMSGEMDKKRK</sequence>
<accession>A0ABW5XV56</accession>
<evidence type="ECO:0000313" key="4">
    <source>
        <dbReference type="Proteomes" id="UP001597601"/>
    </source>
</evidence>
<dbReference type="InterPro" id="IPR011041">
    <property type="entry name" value="Quinoprot_gluc/sorb_DH_b-prop"/>
</dbReference>
<comment type="caution">
    <text evidence="3">The sequence shown here is derived from an EMBL/GenBank/DDBJ whole genome shotgun (WGS) entry which is preliminary data.</text>
</comment>
<gene>
    <name evidence="3" type="ORF">ACFSYC_19230</name>
</gene>
<dbReference type="SUPFAM" id="SSF50952">
    <property type="entry name" value="Soluble quinoprotein glucose dehydrogenase"/>
    <property type="match status" value="1"/>
</dbReference>